<gene>
    <name evidence="1" type="ORF">MiSe_42500</name>
</gene>
<sequence length="97" mass="10496">MMQFTKEELTFAIAALSGIKCCASTFITQIEDAVTKCGVSRIANQPDYGCDPETLLEKLESCSFEEKDQLFSKIEAICKTPGASLPNEAELKAAGLL</sequence>
<comment type="caution">
    <text evidence="1">The sequence shown here is derived from an EMBL/GenBank/DDBJ whole genome shotgun (WGS) entry which is preliminary data.</text>
</comment>
<dbReference type="RefSeq" id="WP_226584853.1">
    <property type="nucleotide sequence ID" value="NZ_BLAY01000066.1"/>
</dbReference>
<protein>
    <submittedName>
        <fullName evidence="1">Uncharacterized protein</fullName>
    </submittedName>
</protein>
<dbReference type="Proteomes" id="UP001050975">
    <property type="component" value="Unassembled WGS sequence"/>
</dbReference>
<dbReference type="AlphaFoldDB" id="A0AAV3XDK0"/>
<evidence type="ECO:0000313" key="1">
    <source>
        <dbReference type="EMBL" id="GET39481.1"/>
    </source>
</evidence>
<proteinExistence type="predicted"/>
<reference evidence="1" key="1">
    <citation type="submission" date="2019-10" db="EMBL/GenBank/DDBJ databases">
        <title>Draft genome sequece of Microseira wollei NIES-4236.</title>
        <authorList>
            <person name="Yamaguchi H."/>
            <person name="Suzuki S."/>
            <person name="Kawachi M."/>
        </authorList>
    </citation>
    <scope>NUCLEOTIDE SEQUENCE</scope>
    <source>
        <strain evidence="1">NIES-4236</strain>
    </source>
</reference>
<accession>A0AAV3XDK0</accession>
<keyword evidence="2" id="KW-1185">Reference proteome</keyword>
<dbReference type="EMBL" id="BLAY01000066">
    <property type="protein sequence ID" value="GET39481.1"/>
    <property type="molecule type" value="Genomic_DNA"/>
</dbReference>
<evidence type="ECO:0000313" key="2">
    <source>
        <dbReference type="Proteomes" id="UP001050975"/>
    </source>
</evidence>
<name>A0AAV3XDK0_9CYAN</name>
<organism evidence="1 2">
    <name type="scientific">Microseira wollei NIES-4236</name>
    <dbReference type="NCBI Taxonomy" id="2530354"/>
    <lineage>
        <taxon>Bacteria</taxon>
        <taxon>Bacillati</taxon>
        <taxon>Cyanobacteriota</taxon>
        <taxon>Cyanophyceae</taxon>
        <taxon>Oscillatoriophycideae</taxon>
        <taxon>Aerosakkonematales</taxon>
        <taxon>Aerosakkonemataceae</taxon>
        <taxon>Microseira</taxon>
    </lineage>
</organism>